<reference evidence="2 3" key="1">
    <citation type="submission" date="2014-04" db="EMBL/GenBank/DDBJ databases">
        <title>Evolutionary Origins and Diversification of the Mycorrhizal Mutualists.</title>
        <authorList>
            <consortium name="DOE Joint Genome Institute"/>
            <consortium name="Mycorrhizal Genomics Consortium"/>
            <person name="Kohler A."/>
            <person name="Kuo A."/>
            <person name="Nagy L.G."/>
            <person name="Floudas D."/>
            <person name="Copeland A."/>
            <person name="Barry K.W."/>
            <person name="Cichocki N."/>
            <person name="Veneault-Fourrey C."/>
            <person name="LaButti K."/>
            <person name="Lindquist E.A."/>
            <person name="Lipzen A."/>
            <person name="Lundell T."/>
            <person name="Morin E."/>
            <person name="Murat C."/>
            <person name="Riley R."/>
            <person name="Ohm R."/>
            <person name="Sun H."/>
            <person name="Tunlid A."/>
            <person name="Henrissat B."/>
            <person name="Grigoriev I.V."/>
            <person name="Hibbett D.S."/>
            <person name="Martin F."/>
        </authorList>
    </citation>
    <scope>NUCLEOTIDE SEQUENCE [LARGE SCALE GENOMIC DNA]</scope>
    <source>
        <strain evidence="2 3">FD-317 M1</strain>
    </source>
</reference>
<keyword evidence="1" id="KW-0812">Transmembrane</keyword>
<dbReference type="HOGENOM" id="CLU_1563056_0_0_1"/>
<gene>
    <name evidence="2" type="ORF">GYMLUDRAFT_940152</name>
</gene>
<evidence type="ECO:0000256" key="1">
    <source>
        <dbReference type="SAM" id="Phobius"/>
    </source>
</evidence>
<keyword evidence="1" id="KW-0472">Membrane</keyword>
<accession>A0A0D0C5Y8</accession>
<protein>
    <submittedName>
        <fullName evidence="2">Uncharacterized protein</fullName>
    </submittedName>
</protein>
<keyword evidence="1" id="KW-1133">Transmembrane helix</keyword>
<proteinExistence type="predicted"/>
<evidence type="ECO:0000313" key="3">
    <source>
        <dbReference type="Proteomes" id="UP000053593"/>
    </source>
</evidence>
<feature type="transmembrane region" description="Helical" evidence="1">
    <location>
        <begin position="12"/>
        <end position="30"/>
    </location>
</feature>
<keyword evidence="3" id="KW-1185">Reference proteome</keyword>
<organism evidence="2 3">
    <name type="scientific">Collybiopsis luxurians FD-317 M1</name>
    <dbReference type="NCBI Taxonomy" id="944289"/>
    <lineage>
        <taxon>Eukaryota</taxon>
        <taxon>Fungi</taxon>
        <taxon>Dikarya</taxon>
        <taxon>Basidiomycota</taxon>
        <taxon>Agaricomycotina</taxon>
        <taxon>Agaricomycetes</taxon>
        <taxon>Agaricomycetidae</taxon>
        <taxon>Agaricales</taxon>
        <taxon>Marasmiineae</taxon>
        <taxon>Omphalotaceae</taxon>
        <taxon>Collybiopsis</taxon>
        <taxon>Collybiopsis luxurians</taxon>
    </lineage>
</organism>
<sequence>MFSAFSSHHRCCCLLLVACYYYRFLFLFLWRSSSSKKNPPLNVGGVLGCVSLSFPLARVGSRSGWDVSSLSVWPGRPFPQCLPNGTSLISSFVHPIHFPLVRGANAKKNHHRNRLYFELALPARALVPSFLSTPLLTMKKQPKRYYNSYSPVQASSFISFPCPPPRPKSLS</sequence>
<name>A0A0D0C5Y8_9AGAR</name>
<dbReference type="EMBL" id="KN834831">
    <property type="protein sequence ID" value="KIK53272.1"/>
    <property type="molecule type" value="Genomic_DNA"/>
</dbReference>
<dbReference type="Proteomes" id="UP000053593">
    <property type="component" value="Unassembled WGS sequence"/>
</dbReference>
<dbReference type="AlphaFoldDB" id="A0A0D0C5Y8"/>
<evidence type="ECO:0000313" key="2">
    <source>
        <dbReference type="EMBL" id="KIK53272.1"/>
    </source>
</evidence>